<proteinExistence type="predicted"/>
<accession>A0A411WZ57</accession>
<dbReference type="EMBL" id="CP036401">
    <property type="protein sequence ID" value="QBI02007.1"/>
    <property type="molecule type" value="Genomic_DNA"/>
</dbReference>
<dbReference type="Proteomes" id="UP000628442">
    <property type="component" value="Unassembled WGS sequence"/>
</dbReference>
<keyword evidence="4" id="KW-1185">Reference proteome</keyword>
<evidence type="ECO:0000313" key="2">
    <source>
        <dbReference type="EMBL" id="GGY37802.1"/>
    </source>
</evidence>
<protein>
    <recommendedName>
        <fullName evidence="1">Knr4/Smi1-like domain-containing protein</fullName>
    </recommendedName>
</protein>
<name>A0A411WZ57_9BURK</name>
<feature type="domain" description="Knr4/Smi1-like" evidence="1">
    <location>
        <begin position="33"/>
        <end position="145"/>
    </location>
</feature>
<gene>
    <name evidence="3" type="ORF">EYF70_14955</name>
    <name evidence="2" type="ORF">GCM10007387_19700</name>
</gene>
<dbReference type="EMBL" id="BMWV01000004">
    <property type="protein sequence ID" value="GGY37802.1"/>
    <property type="molecule type" value="Genomic_DNA"/>
</dbReference>
<organism evidence="2 5">
    <name type="scientific">Pseudoduganella albidiflava</name>
    <dbReference type="NCBI Taxonomy" id="321983"/>
    <lineage>
        <taxon>Bacteria</taxon>
        <taxon>Pseudomonadati</taxon>
        <taxon>Pseudomonadota</taxon>
        <taxon>Betaproteobacteria</taxon>
        <taxon>Burkholderiales</taxon>
        <taxon>Oxalobacteraceae</taxon>
        <taxon>Telluria group</taxon>
        <taxon>Pseudoduganella</taxon>
    </lineage>
</organism>
<reference evidence="3 4" key="2">
    <citation type="submission" date="2019-02" db="EMBL/GenBank/DDBJ databases">
        <title>Draft Genome Sequences of Six Type Strains of the Genus Massilia.</title>
        <authorList>
            <person name="Miess H."/>
            <person name="Frediansyhah A."/>
            <person name="Gross H."/>
        </authorList>
    </citation>
    <scope>NUCLEOTIDE SEQUENCE [LARGE SCALE GENOMIC DNA]</scope>
    <source>
        <strain evidence="3 4">DSM 17472</strain>
    </source>
</reference>
<dbReference type="RefSeq" id="WP_131146125.1">
    <property type="nucleotide sequence ID" value="NZ_BMWV01000004.1"/>
</dbReference>
<dbReference type="SUPFAM" id="SSF160631">
    <property type="entry name" value="SMI1/KNR4-like"/>
    <property type="match status" value="1"/>
</dbReference>
<evidence type="ECO:0000313" key="3">
    <source>
        <dbReference type="EMBL" id="QBI02007.1"/>
    </source>
</evidence>
<evidence type="ECO:0000313" key="4">
    <source>
        <dbReference type="Proteomes" id="UP000292307"/>
    </source>
</evidence>
<evidence type="ECO:0000259" key="1">
    <source>
        <dbReference type="Pfam" id="PF09346"/>
    </source>
</evidence>
<dbReference type="Pfam" id="PF09346">
    <property type="entry name" value="SMI1_KNR4"/>
    <property type="match status" value="1"/>
</dbReference>
<evidence type="ECO:0000313" key="5">
    <source>
        <dbReference type="Proteomes" id="UP000628442"/>
    </source>
</evidence>
<dbReference type="OrthoDB" id="9000310at2"/>
<dbReference type="InterPro" id="IPR037883">
    <property type="entry name" value="Knr4/Smi1-like_sf"/>
</dbReference>
<reference evidence="2" key="1">
    <citation type="journal article" date="2014" name="Int. J. Syst. Evol. Microbiol.">
        <title>Complete genome sequence of Corynebacterium casei LMG S-19264T (=DSM 44701T), isolated from a smear-ripened cheese.</title>
        <authorList>
            <consortium name="US DOE Joint Genome Institute (JGI-PGF)"/>
            <person name="Walter F."/>
            <person name="Albersmeier A."/>
            <person name="Kalinowski J."/>
            <person name="Ruckert C."/>
        </authorList>
    </citation>
    <scope>NUCLEOTIDE SEQUENCE</scope>
    <source>
        <strain evidence="2">KCTC 12343</strain>
    </source>
</reference>
<dbReference type="AlphaFoldDB" id="A0A411WZ57"/>
<reference evidence="2" key="3">
    <citation type="submission" date="2022-12" db="EMBL/GenBank/DDBJ databases">
        <authorList>
            <person name="Sun Q."/>
            <person name="Kim S."/>
        </authorList>
    </citation>
    <scope>NUCLEOTIDE SEQUENCE</scope>
    <source>
        <strain evidence="2">KCTC 12343</strain>
    </source>
</reference>
<dbReference type="InterPro" id="IPR018958">
    <property type="entry name" value="Knr4/Smi1-like_dom"/>
</dbReference>
<sequence>MFADWNEIRELLARSPHPLGEMPLRGIDTTEAEALRVMLGREIPSDLSQWLHIANGLCAGPGGLFGFGISEEHLDIEFLWSLFPDWRARGWIPVAGDGCGNYYVLAIQGECAESSPVIFVETPGAADTGVDTGAYVVASSLAHFLRFYLEDDIVRTGWPFDEKYVRDRDPAIVNFSSLTLPWDAPA</sequence>
<dbReference type="Proteomes" id="UP000292307">
    <property type="component" value="Chromosome"/>
</dbReference>